<feature type="non-terminal residue" evidence="1">
    <location>
        <position position="1"/>
    </location>
</feature>
<reference evidence="1" key="1">
    <citation type="submission" date="2020-03" db="EMBL/GenBank/DDBJ databases">
        <authorList>
            <person name="Weist P."/>
        </authorList>
    </citation>
    <scope>NUCLEOTIDE SEQUENCE</scope>
</reference>
<proteinExistence type="predicted"/>
<evidence type="ECO:0000313" key="1">
    <source>
        <dbReference type="EMBL" id="CAB1443195.1"/>
    </source>
</evidence>
<evidence type="ECO:0000313" key="2">
    <source>
        <dbReference type="Proteomes" id="UP001153269"/>
    </source>
</evidence>
<accession>A0A9N7V5T9</accession>
<dbReference type="AlphaFoldDB" id="A0A9N7V5T9"/>
<gene>
    <name evidence="1" type="ORF">PLEPLA_LOCUS30910</name>
</gene>
<dbReference type="Proteomes" id="UP001153269">
    <property type="component" value="Unassembled WGS sequence"/>
</dbReference>
<name>A0A9N7V5T9_PLEPL</name>
<protein>
    <submittedName>
        <fullName evidence="1">Uncharacterized protein</fullName>
    </submittedName>
</protein>
<sequence>AHKVFTQELQKHFVDSNSSPHASIGIVGDEEGQEELSRLSLRTCDEGGSSWGTCSRFPRIVYQSIRILVIPPLIAR</sequence>
<keyword evidence="2" id="KW-1185">Reference proteome</keyword>
<dbReference type="EMBL" id="CADEAL010003021">
    <property type="protein sequence ID" value="CAB1443195.1"/>
    <property type="molecule type" value="Genomic_DNA"/>
</dbReference>
<organism evidence="1 2">
    <name type="scientific">Pleuronectes platessa</name>
    <name type="common">European plaice</name>
    <dbReference type="NCBI Taxonomy" id="8262"/>
    <lineage>
        <taxon>Eukaryota</taxon>
        <taxon>Metazoa</taxon>
        <taxon>Chordata</taxon>
        <taxon>Craniata</taxon>
        <taxon>Vertebrata</taxon>
        <taxon>Euteleostomi</taxon>
        <taxon>Actinopterygii</taxon>
        <taxon>Neopterygii</taxon>
        <taxon>Teleostei</taxon>
        <taxon>Neoteleostei</taxon>
        <taxon>Acanthomorphata</taxon>
        <taxon>Carangaria</taxon>
        <taxon>Pleuronectiformes</taxon>
        <taxon>Pleuronectoidei</taxon>
        <taxon>Pleuronectidae</taxon>
        <taxon>Pleuronectes</taxon>
    </lineage>
</organism>
<comment type="caution">
    <text evidence="1">The sequence shown here is derived from an EMBL/GenBank/DDBJ whole genome shotgun (WGS) entry which is preliminary data.</text>
</comment>